<evidence type="ECO:0000256" key="1">
    <source>
        <dbReference type="SAM" id="MobiDB-lite"/>
    </source>
</evidence>
<feature type="compositionally biased region" description="Gly residues" evidence="1">
    <location>
        <begin position="66"/>
        <end position="94"/>
    </location>
</feature>
<dbReference type="PATRIC" id="fig|454.4.peg.763"/>
<comment type="caution">
    <text evidence="3">The sequence shown here is derived from an EMBL/GenBank/DDBJ whole genome shotgun (WGS) entry which is preliminary data.</text>
</comment>
<evidence type="ECO:0000313" key="4">
    <source>
        <dbReference type="Proteomes" id="UP000054761"/>
    </source>
</evidence>
<organism evidence="3 4">
    <name type="scientific">Legionella israelensis</name>
    <dbReference type="NCBI Taxonomy" id="454"/>
    <lineage>
        <taxon>Bacteria</taxon>
        <taxon>Pseudomonadati</taxon>
        <taxon>Pseudomonadota</taxon>
        <taxon>Gammaproteobacteria</taxon>
        <taxon>Legionellales</taxon>
        <taxon>Legionellaceae</taxon>
        <taxon>Legionella</taxon>
    </lineage>
</organism>
<evidence type="ECO:0000256" key="2">
    <source>
        <dbReference type="SAM" id="SignalP"/>
    </source>
</evidence>
<feature type="compositionally biased region" description="Basic and acidic residues" evidence="1">
    <location>
        <begin position="49"/>
        <end position="64"/>
    </location>
</feature>
<dbReference type="Proteomes" id="UP000054761">
    <property type="component" value="Unassembled WGS sequence"/>
</dbReference>
<sequence length="94" mass="9313">MKSKSTLLALGASLSLGLANMANADTGNPFQAEKLQTGYSNTDGSFKIAKSESDTDNNKNDKNGNGKCGSGKCGSNGGKCGAGKCGAGKCGSKS</sequence>
<keyword evidence="4" id="KW-1185">Reference proteome</keyword>
<dbReference type="RefSeq" id="WP_058501090.1">
    <property type="nucleotide sequence ID" value="NZ_CAAAJA010000059.1"/>
</dbReference>
<feature type="signal peptide" evidence="2">
    <location>
        <begin position="1"/>
        <end position="24"/>
    </location>
</feature>
<protein>
    <recommendedName>
        <fullName evidence="5">Low-complexity protein</fullName>
    </recommendedName>
</protein>
<feature type="region of interest" description="Disordered" evidence="1">
    <location>
        <begin position="35"/>
        <end position="94"/>
    </location>
</feature>
<dbReference type="AlphaFoldDB" id="A0A0W0WDT2"/>
<keyword evidence="2" id="KW-0732">Signal</keyword>
<gene>
    <name evidence="3" type="ORF">Lisr_0711</name>
</gene>
<accession>A0A0W0WDT2</accession>
<dbReference type="STRING" id="454.Lisr_0711"/>
<dbReference type="OrthoDB" id="10005478at2"/>
<feature type="chain" id="PRO_5006915361" description="Low-complexity protein" evidence="2">
    <location>
        <begin position="25"/>
        <end position="94"/>
    </location>
</feature>
<proteinExistence type="predicted"/>
<name>A0A0W0WDT2_9GAMM</name>
<reference evidence="3 4" key="1">
    <citation type="submission" date="2015-11" db="EMBL/GenBank/DDBJ databases">
        <title>Genomic analysis of 38 Legionella species identifies large and diverse effector repertoires.</title>
        <authorList>
            <person name="Burstein D."/>
            <person name="Amaro F."/>
            <person name="Zusman T."/>
            <person name="Lifshitz Z."/>
            <person name="Cohen O."/>
            <person name="Gilbert J.A."/>
            <person name="Pupko T."/>
            <person name="Shuman H.A."/>
            <person name="Segal G."/>
        </authorList>
    </citation>
    <scope>NUCLEOTIDE SEQUENCE [LARGE SCALE GENOMIC DNA]</scope>
    <source>
        <strain evidence="3 4">Bercovier 4</strain>
    </source>
</reference>
<evidence type="ECO:0000313" key="3">
    <source>
        <dbReference type="EMBL" id="KTD30529.1"/>
    </source>
</evidence>
<evidence type="ECO:0008006" key="5">
    <source>
        <dbReference type="Google" id="ProtNLM"/>
    </source>
</evidence>
<dbReference type="EMBL" id="LNYH01000030">
    <property type="protein sequence ID" value="KTD30529.1"/>
    <property type="molecule type" value="Genomic_DNA"/>
</dbReference>